<feature type="transmembrane region" description="Helical" evidence="13">
    <location>
        <begin position="145"/>
        <end position="167"/>
    </location>
</feature>
<comment type="subcellular location">
    <subcellularLocation>
        <location evidence="2">Membrane</location>
        <topology evidence="2">Multi-pass membrane protein</topology>
    </subcellularLocation>
</comment>
<comment type="catalytic activity">
    <reaction evidence="1">
        <text>ATP + protein L-histidine = ADP + protein N-phospho-L-histidine.</text>
        <dbReference type="EC" id="2.7.13.3"/>
    </reaction>
</comment>
<dbReference type="PROSITE" id="PS50109">
    <property type="entry name" value="HIS_KIN"/>
    <property type="match status" value="1"/>
</dbReference>
<keyword evidence="5" id="KW-0808">Transferase</keyword>
<evidence type="ECO:0000256" key="10">
    <source>
        <dbReference type="ARBA" id="ARBA00022989"/>
    </source>
</evidence>
<dbReference type="InterPro" id="IPR003594">
    <property type="entry name" value="HATPase_dom"/>
</dbReference>
<evidence type="ECO:0000259" key="14">
    <source>
        <dbReference type="PROSITE" id="PS50109"/>
    </source>
</evidence>
<keyword evidence="7" id="KW-0547">Nucleotide-binding</keyword>
<dbReference type="Pfam" id="PF02518">
    <property type="entry name" value="HATPase_c"/>
    <property type="match status" value="1"/>
</dbReference>
<evidence type="ECO:0000256" key="1">
    <source>
        <dbReference type="ARBA" id="ARBA00000085"/>
    </source>
</evidence>
<dbReference type="InterPro" id="IPR036097">
    <property type="entry name" value="HisK_dim/P_sf"/>
</dbReference>
<proteinExistence type="predicted"/>
<evidence type="ECO:0000313" key="17">
    <source>
        <dbReference type="EMBL" id="MCG2615047.1"/>
    </source>
</evidence>
<evidence type="ECO:0000256" key="9">
    <source>
        <dbReference type="ARBA" id="ARBA00022840"/>
    </source>
</evidence>
<dbReference type="PANTHER" id="PTHR42878">
    <property type="entry name" value="TWO-COMPONENT HISTIDINE KINASE"/>
    <property type="match status" value="1"/>
</dbReference>
<dbReference type="InterPro" id="IPR050351">
    <property type="entry name" value="BphY/WalK/GraS-like"/>
</dbReference>
<dbReference type="InterPro" id="IPR035965">
    <property type="entry name" value="PAS-like_dom_sf"/>
</dbReference>
<keyword evidence="4" id="KW-0597">Phosphoprotein</keyword>
<dbReference type="PANTHER" id="PTHR42878:SF7">
    <property type="entry name" value="SENSOR HISTIDINE KINASE GLRK"/>
    <property type="match status" value="1"/>
</dbReference>
<keyword evidence="18" id="KW-1185">Reference proteome</keyword>
<dbReference type="Pfam" id="PF00512">
    <property type="entry name" value="HisKA"/>
    <property type="match status" value="1"/>
</dbReference>
<dbReference type="InterPro" id="IPR005467">
    <property type="entry name" value="His_kinase_dom"/>
</dbReference>
<dbReference type="Pfam" id="PF00989">
    <property type="entry name" value="PAS"/>
    <property type="match status" value="1"/>
</dbReference>
<dbReference type="EC" id="2.7.13.3" evidence="3"/>
<dbReference type="Proteomes" id="UP001165367">
    <property type="component" value="Unassembled WGS sequence"/>
</dbReference>
<dbReference type="PRINTS" id="PR00344">
    <property type="entry name" value="BCTRLSENSOR"/>
</dbReference>
<dbReference type="SUPFAM" id="SSF55785">
    <property type="entry name" value="PYP-like sensor domain (PAS domain)"/>
    <property type="match status" value="1"/>
</dbReference>
<evidence type="ECO:0000259" key="15">
    <source>
        <dbReference type="PROSITE" id="PS50112"/>
    </source>
</evidence>
<keyword evidence="8" id="KW-0418">Kinase</keyword>
<evidence type="ECO:0000259" key="16">
    <source>
        <dbReference type="PROSITE" id="PS50885"/>
    </source>
</evidence>
<dbReference type="NCBIfam" id="TIGR00229">
    <property type="entry name" value="sensory_box"/>
    <property type="match status" value="1"/>
</dbReference>
<dbReference type="SUPFAM" id="SSF158472">
    <property type="entry name" value="HAMP domain-like"/>
    <property type="match status" value="1"/>
</dbReference>
<evidence type="ECO:0000256" key="7">
    <source>
        <dbReference type="ARBA" id="ARBA00022741"/>
    </source>
</evidence>
<reference evidence="17" key="1">
    <citation type="submission" date="2022-01" db="EMBL/GenBank/DDBJ databases">
        <authorList>
            <person name="Jo J.-H."/>
            <person name="Im W.-T."/>
        </authorList>
    </citation>
    <scope>NUCLEOTIDE SEQUENCE</scope>
    <source>
        <strain evidence="17">NA20</strain>
    </source>
</reference>
<dbReference type="SMART" id="SM00091">
    <property type="entry name" value="PAS"/>
    <property type="match status" value="1"/>
</dbReference>
<dbReference type="InterPro" id="IPR036890">
    <property type="entry name" value="HATPase_C_sf"/>
</dbReference>
<accession>A0ABS9KRX7</accession>
<evidence type="ECO:0000256" key="8">
    <source>
        <dbReference type="ARBA" id="ARBA00022777"/>
    </source>
</evidence>
<dbReference type="CDD" id="cd00075">
    <property type="entry name" value="HATPase"/>
    <property type="match status" value="1"/>
</dbReference>
<dbReference type="PROSITE" id="PS50112">
    <property type="entry name" value="PAS"/>
    <property type="match status" value="1"/>
</dbReference>
<dbReference type="Gene3D" id="1.10.287.130">
    <property type="match status" value="1"/>
</dbReference>
<dbReference type="Gene3D" id="6.10.340.10">
    <property type="match status" value="1"/>
</dbReference>
<evidence type="ECO:0000256" key="3">
    <source>
        <dbReference type="ARBA" id="ARBA00012438"/>
    </source>
</evidence>
<sequence length="564" mass="63336">MANSVKKKIRLGTLFLFLLLLLSGGVCIFHLIRLKNDAKEILKDNYESLDYGHRMQGALDSVSIAPVRFMADFDRVLRLQEENLTEAGERDATVSIRKHFDVLRNGSDSSQTSQQIRAGIQRILSLNMAAIEAKNEKANRTADKALTYISFLAAIIFIIGITFSFNFPEVLTTPINSLTEGIREITNKNYRYRINLERKDEFGQMADAFNNMAERLEYFENSNLNKIIFEKTRAEAVINSLKEASIGFDKHGVILFANDQALQLLGLQAKEVIGKPVEDIAKRNDLLRFLLEEKGSMPFKIVVENRENYFTKEIMEIPQDNSSSKVIVLRNITSFKELDVAKTNFIATISHELKTPLASSDFSLKLLDDERIGKLSADQRELVQHLKDDNQRMLRILSELLNMSQVESGKIQLDITEVRPEMIADNAIAAASTTAREKNIIIQKRYAENAGLIRADAEKTGWVLNNFLINAIKHSYADSTIIVSIQKNGSEIEVSVTDQGVGIPSEYSEKIFERFFKVPGSKTAGTGLGLSISKEFIEAEGGRIWMKSEIGLGSTFGFSLPVSR</sequence>
<evidence type="ECO:0000256" key="2">
    <source>
        <dbReference type="ARBA" id="ARBA00004141"/>
    </source>
</evidence>
<dbReference type="SMART" id="SM00388">
    <property type="entry name" value="HisKA"/>
    <property type="match status" value="1"/>
</dbReference>
<keyword evidence="11" id="KW-0902">Two-component regulatory system</keyword>
<feature type="transmembrane region" description="Helical" evidence="13">
    <location>
        <begin position="12"/>
        <end position="32"/>
    </location>
</feature>
<dbReference type="Pfam" id="PF00672">
    <property type="entry name" value="HAMP"/>
    <property type="match status" value="1"/>
</dbReference>
<keyword evidence="9 17" id="KW-0067">ATP-binding</keyword>
<dbReference type="RefSeq" id="WP_237872032.1">
    <property type="nucleotide sequence ID" value="NZ_JAKLTR010000007.1"/>
</dbReference>
<keyword evidence="6 13" id="KW-0812">Transmembrane</keyword>
<dbReference type="Gene3D" id="3.30.565.10">
    <property type="entry name" value="Histidine kinase-like ATPase, C-terminal domain"/>
    <property type="match status" value="1"/>
</dbReference>
<dbReference type="SUPFAM" id="SSF55874">
    <property type="entry name" value="ATPase domain of HSP90 chaperone/DNA topoisomerase II/histidine kinase"/>
    <property type="match status" value="1"/>
</dbReference>
<dbReference type="SMART" id="SM00304">
    <property type="entry name" value="HAMP"/>
    <property type="match status" value="1"/>
</dbReference>
<dbReference type="InterPro" id="IPR003661">
    <property type="entry name" value="HisK_dim/P_dom"/>
</dbReference>
<evidence type="ECO:0000256" key="6">
    <source>
        <dbReference type="ARBA" id="ARBA00022692"/>
    </source>
</evidence>
<evidence type="ECO:0000256" key="5">
    <source>
        <dbReference type="ARBA" id="ARBA00022679"/>
    </source>
</evidence>
<dbReference type="InterPro" id="IPR003660">
    <property type="entry name" value="HAMP_dom"/>
</dbReference>
<evidence type="ECO:0000313" key="18">
    <source>
        <dbReference type="Proteomes" id="UP001165367"/>
    </source>
</evidence>
<dbReference type="CDD" id="cd06225">
    <property type="entry name" value="HAMP"/>
    <property type="match status" value="1"/>
</dbReference>
<dbReference type="EMBL" id="JAKLTR010000007">
    <property type="protein sequence ID" value="MCG2615047.1"/>
    <property type="molecule type" value="Genomic_DNA"/>
</dbReference>
<dbReference type="CDD" id="cd00130">
    <property type="entry name" value="PAS"/>
    <property type="match status" value="1"/>
</dbReference>
<gene>
    <name evidence="17" type="ORF">LZZ85_12180</name>
</gene>
<dbReference type="InterPro" id="IPR013767">
    <property type="entry name" value="PAS_fold"/>
</dbReference>
<comment type="caution">
    <text evidence="17">The sequence shown here is derived from an EMBL/GenBank/DDBJ whole genome shotgun (WGS) entry which is preliminary data.</text>
</comment>
<evidence type="ECO:0000256" key="11">
    <source>
        <dbReference type="ARBA" id="ARBA00023012"/>
    </source>
</evidence>
<dbReference type="SMART" id="SM00387">
    <property type="entry name" value="HATPase_c"/>
    <property type="match status" value="1"/>
</dbReference>
<feature type="domain" description="PAS" evidence="15">
    <location>
        <begin position="230"/>
        <end position="275"/>
    </location>
</feature>
<dbReference type="InterPro" id="IPR000014">
    <property type="entry name" value="PAS"/>
</dbReference>
<feature type="domain" description="Histidine kinase" evidence="14">
    <location>
        <begin position="348"/>
        <end position="564"/>
    </location>
</feature>
<dbReference type="GO" id="GO:0005524">
    <property type="term" value="F:ATP binding"/>
    <property type="evidence" value="ECO:0007669"/>
    <property type="project" value="UniProtKB-KW"/>
</dbReference>
<keyword evidence="12 13" id="KW-0472">Membrane</keyword>
<keyword evidence="10 13" id="KW-1133">Transmembrane helix</keyword>
<feature type="domain" description="HAMP" evidence="16">
    <location>
        <begin position="169"/>
        <end position="221"/>
    </location>
</feature>
<evidence type="ECO:0000256" key="13">
    <source>
        <dbReference type="SAM" id="Phobius"/>
    </source>
</evidence>
<dbReference type="PROSITE" id="PS50885">
    <property type="entry name" value="HAMP"/>
    <property type="match status" value="1"/>
</dbReference>
<dbReference type="CDD" id="cd00082">
    <property type="entry name" value="HisKA"/>
    <property type="match status" value="1"/>
</dbReference>
<dbReference type="Gene3D" id="3.30.450.20">
    <property type="entry name" value="PAS domain"/>
    <property type="match status" value="1"/>
</dbReference>
<protein>
    <recommendedName>
        <fullName evidence="3">histidine kinase</fullName>
        <ecNumber evidence="3">2.7.13.3</ecNumber>
    </recommendedName>
</protein>
<evidence type="ECO:0000256" key="4">
    <source>
        <dbReference type="ARBA" id="ARBA00022553"/>
    </source>
</evidence>
<dbReference type="InterPro" id="IPR004358">
    <property type="entry name" value="Sig_transdc_His_kin-like_C"/>
</dbReference>
<evidence type="ECO:0000256" key="12">
    <source>
        <dbReference type="ARBA" id="ARBA00023136"/>
    </source>
</evidence>
<name>A0ABS9KRX7_9BACT</name>
<dbReference type="SUPFAM" id="SSF47384">
    <property type="entry name" value="Homodimeric domain of signal transducing histidine kinase"/>
    <property type="match status" value="1"/>
</dbReference>
<organism evidence="17 18">
    <name type="scientific">Terrimonas ginsenosidimutans</name>
    <dbReference type="NCBI Taxonomy" id="2908004"/>
    <lineage>
        <taxon>Bacteria</taxon>
        <taxon>Pseudomonadati</taxon>
        <taxon>Bacteroidota</taxon>
        <taxon>Chitinophagia</taxon>
        <taxon>Chitinophagales</taxon>
        <taxon>Chitinophagaceae</taxon>
        <taxon>Terrimonas</taxon>
    </lineage>
</organism>